<dbReference type="GO" id="GO:0022857">
    <property type="term" value="F:transmembrane transporter activity"/>
    <property type="evidence" value="ECO:0007669"/>
    <property type="project" value="InterPro"/>
</dbReference>
<dbReference type="InterPro" id="IPR001851">
    <property type="entry name" value="ABC_transp_permease"/>
</dbReference>
<keyword evidence="6 9" id="KW-1133">Transmembrane helix</keyword>
<dbReference type="EMBL" id="CP012747">
    <property type="protein sequence ID" value="ALL68315.1"/>
    <property type="molecule type" value="Genomic_DNA"/>
</dbReference>
<protein>
    <submittedName>
        <fullName evidence="10">Branched-chain amino acid ABC-type transport system, permease component</fullName>
    </submittedName>
</protein>
<dbReference type="RefSeq" id="WP_035998448.1">
    <property type="nucleotide sequence ID" value="NZ_CP012747.1"/>
</dbReference>
<evidence type="ECO:0000256" key="5">
    <source>
        <dbReference type="ARBA" id="ARBA00022970"/>
    </source>
</evidence>
<dbReference type="Proteomes" id="UP000019146">
    <property type="component" value="Chromosome 2"/>
</dbReference>
<feature type="transmembrane region" description="Helical" evidence="9">
    <location>
        <begin position="190"/>
        <end position="212"/>
    </location>
</feature>
<evidence type="ECO:0000313" key="10">
    <source>
        <dbReference type="EMBL" id="ALL68315.1"/>
    </source>
</evidence>
<keyword evidence="5" id="KW-0029">Amino-acid transport</keyword>
<evidence type="ECO:0000313" key="11">
    <source>
        <dbReference type="Proteomes" id="UP000019146"/>
    </source>
</evidence>
<dbReference type="GO" id="GO:0006865">
    <property type="term" value="P:amino acid transport"/>
    <property type="evidence" value="ECO:0007669"/>
    <property type="project" value="UniProtKB-KW"/>
</dbReference>
<dbReference type="KEGG" id="bcai:K788_00003310"/>
<reference evidence="10 11" key="1">
    <citation type="journal article" date="2014" name="Genome Announc.">
        <title>Draft Genome Sequence of the Haloacid-Degrading Burkholderia caribensis Strain MBA4.</title>
        <authorList>
            <person name="Pan Y."/>
            <person name="Kong K.F."/>
            <person name="Tsang J.S."/>
        </authorList>
    </citation>
    <scope>NUCLEOTIDE SEQUENCE [LARGE SCALE GENOMIC DNA]</scope>
    <source>
        <strain evidence="10 11">MBA4</strain>
    </source>
</reference>
<feature type="transmembrane region" description="Helical" evidence="9">
    <location>
        <begin position="224"/>
        <end position="246"/>
    </location>
</feature>
<evidence type="ECO:0000256" key="9">
    <source>
        <dbReference type="SAM" id="Phobius"/>
    </source>
</evidence>
<accession>A0A0P0RHP2</accession>
<evidence type="ECO:0000256" key="3">
    <source>
        <dbReference type="ARBA" id="ARBA00022475"/>
    </source>
</evidence>
<evidence type="ECO:0000256" key="2">
    <source>
        <dbReference type="ARBA" id="ARBA00022448"/>
    </source>
</evidence>
<proteinExistence type="inferred from homology"/>
<evidence type="ECO:0000256" key="6">
    <source>
        <dbReference type="ARBA" id="ARBA00022989"/>
    </source>
</evidence>
<feature type="transmembrane region" description="Helical" evidence="9">
    <location>
        <begin position="63"/>
        <end position="84"/>
    </location>
</feature>
<evidence type="ECO:0000256" key="8">
    <source>
        <dbReference type="ARBA" id="ARBA00037998"/>
    </source>
</evidence>
<dbReference type="PANTHER" id="PTHR11795:SF447">
    <property type="entry name" value="ABC TRANSPORTER PERMEASE PROTEIN"/>
    <property type="match status" value="1"/>
</dbReference>
<dbReference type="AlphaFoldDB" id="A0A0P0RHP2"/>
<keyword evidence="3" id="KW-1003">Cell membrane</keyword>
<feature type="transmembrane region" description="Helical" evidence="9">
    <location>
        <begin position="252"/>
        <end position="274"/>
    </location>
</feature>
<feature type="transmembrane region" description="Helical" evidence="9">
    <location>
        <begin position="96"/>
        <end position="115"/>
    </location>
</feature>
<keyword evidence="7 9" id="KW-0472">Membrane</keyword>
<evidence type="ECO:0000256" key="1">
    <source>
        <dbReference type="ARBA" id="ARBA00004651"/>
    </source>
</evidence>
<dbReference type="InterPro" id="IPR052157">
    <property type="entry name" value="BCAA_transport_permease"/>
</dbReference>
<dbReference type="PANTHER" id="PTHR11795">
    <property type="entry name" value="BRANCHED-CHAIN AMINO ACID TRANSPORT SYSTEM PERMEASE PROTEIN LIVH"/>
    <property type="match status" value="1"/>
</dbReference>
<keyword evidence="4 9" id="KW-0812">Transmembrane</keyword>
<dbReference type="CDD" id="cd06582">
    <property type="entry name" value="TM_PBP1_LivH_like"/>
    <property type="match status" value="1"/>
</dbReference>
<feature type="transmembrane region" description="Helical" evidence="9">
    <location>
        <begin position="6"/>
        <end position="31"/>
    </location>
</feature>
<organism evidence="10 11">
    <name type="scientific">Paraburkholderia caribensis MBA4</name>
    <dbReference type="NCBI Taxonomy" id="1323664"/>
    <lineage>
        <taxon>Bacteria</taxon>
        <taxon>Pseudomonadati</taxon>
        <taxon>Pseudomonadota</taxon>
        <taxon>Betaproteobacteria</taxon>
        <taxon>Burkholderiales</taxon>
        <taxon>Burkholderiaceae</taxon>
        <taxon>Paraburkholderia</taxon>
    </lineage>
</organism>
<dbReference type="GeneID" id="69972037"/>
<name>A0A0P0RHP2_9BURK</name>
<gene>
    <name evidence="10" type="ORF">K788_00003310</name>
</gene>
<keyword evidence="2" id="KW-0813">Transport</keyword>
<evidence type="ECO:0000256" key="4">
    <source>
        <dbReference type="ARBA" id="ARBA00022692"/>
    </source>
</evidence>
<dbReference type="GO" id="GO:0005886">
    <property type="term" value="C:plasma membrane"/>
    <property type="evidence" value="ECO:0007669"/>
    <property type="project" value="UniProtKB-SubCell"/>
</dbReference>
<dbReference type="Pfam" id="PF02653">
    <property type="entry name" value="BPD_transp_2"/>
    <property type="match status" value="1"/>
</dbReference>
<comment type="subcellular location">
    <subcellularLocation>
        <location evidence="1">Cell membrane</location>
        <topology evidence="1">Multi-pass membrane protein</topology>
    </subcellularLocation>
</comment>
<sequence>MSALLVIGSSILTSVSILVLISLGLALIFGLMKIVNMAHGEFLMVGAFTVVSLVRFLSVPLWIAVLLAGVVSAALGAIVERTLIRPLYKLRLVDTLLVTFGLSLVLFQLAVDIFGTTSPGISTPLGAVRLGDYSLSVYSAIVLPCAAFVLIAALYLVFTKTRYGLLARATAQNPEMASALGVFAPRVNLLTFSLGCGIAGLAGGLIAPVVAVSPSLGQAYVAQAFMAVVTGGPAFLMGSVASSALLGSIANIVSQLLTTLWGVAALLMAAMFIIRFMPRGISASWARKF</sequence>
<evidence type="ECO:0000256" key="7">
    <source>
        <dbReference type="ARBA" id="ARBA00023136"/>
    </source>
</evidence>
<feature type="transmembrane region" description="Helical" evidence="9">
    <location>
        <begin position="135"/>
        <end position="158"/>
    </location>
</feature>
<comment type="similarity">
    <text evidence="8">Belongs to the binding-protein-dependent transport system permease family. LivHM subfamily.</text>
</comment>